<dbReference type="EMBL" id="JBHRSV010000001">
    <property type="protein sequence ID" value="MFC2924800.1"/>
    <property type="molecule type" value="Genomic_DNA"/>
</dbReference>
<dbReference type="SUPFAM" id="SSF53448">
    <property type="entry name" value="Nucleotide-diphospho-sugar transferases"/>
    <property type="match status" value="1"/>
</dbReference>
<protein>
    <submittedName>
        <fullName evidence="2">Glycosyltransferase family A protein</fullName>
    </submittedName>
</protein>
<organism evidence="2 3">
    <name type="scientific">Hyphobacterium vulgare</name>
    <dbReference type="NCBI Taxonomy" id="1736751"/>
    <lineage>
        <taxon>Bacteria</taxon>
        <taxon>Pseudomonadati</taxon>
        <taxon>Pseudomonadota</taxon>
        <taxon>Alphaproteobacteria</taxon>
        <taxon>Maricaulales</taxon>
        <taxon>Maricaulaceae</taxon>
        <taxon>Hyphobacterium</taxon>
    </lineage>
</organism>
<dbReference type="CDD" id="cd00761">
    <property type="entry name" value="Glyco_tranf_GTA_type"/>
    <property type="match status" value="1"/>
</dbReference>
<dbReference type="Gene3D" id="3.90.550.10">
    <property type="entry name" value="Spore Coat Polysaccharide Biosynthesis Protein SpsA, Chain A"/>
    <property type="match status" value="1"/>
</dbReference>
<reference evidence="3" key="1">
    <citation type="journal article" date="2019" name="Int. J. Syst. Evol. Microbiol.">
        <title>The Global Catalogue of Microorganisms (GCM) 10K type strain sequencing project: providing services to taxonomists for standard genome sequencing and annotation.</title>
        <authorList>
            <consortium name="The Broad Institute Genomics Platform"/>
            <consortium name="The Broad Institute Genome Sequencing Center for Infectious Disease"/>
            <person name="Wu L."/>
            <person name="Ma J."/>
        </authorList>
    </citation>
    <scope>NUCLEOTIDE SEQUENCE [LARGE SCALE GENOMIC DNA]</scope>
    <source>
        <strain evidence="3">KCTC 52487</strain>
    </source>
</reference>
<evidence type="ECO:0000313" key="2">
    <source>
        <dbReference type="EMBL" id="MFC2924800.1"/>
    </source>
</evidence>
<evidence type="ECO:0000259" key="1">
    <source>
        <dbReference type="Pfam" id="PF00535"/>
    </source>
</evidence>
<proteinExistence type="predicted"/>
<dbReference type="Pfam" id="PF00535">
    <property type="entry name" value="Glycos_transf_2"/>
    <property type="match status" value="1"/>
</dbReference>
<evidence type="ECO:0000313" key="3">
    <source>
        <dbReference type="Proteomes" id="UP001595379"/>
    </source>
</evidence>
<sequence length="305" mass="32552">MTAAAISISDRSCLSVLIPFYRDDPAPLVRALDAQVRETNASVEIVLCDDGSADPGLTRALEALQSEIATPLILVTKPVNEGRAAARNALARAANGSWVLFLDADMTLPAGFVANWLTEIGAGDFHAAFGGFEAEPPESREGRVHAAIAAASDIGAASDRGRRGATAFCTSNLLVRADVMPDVPFDEAFKGWGWEDVDWAVRAAQAGRLKHVDNPAGHRGWQSVEQLLARYRDAAANYALLLRKHPELAALPGAKAARTLRAVPGQGALRSVWQGLARNEGLPLRLRALALKLWRASWAAEVIGP</sequence>
<accession>A0ABV6ZTP1</accession>
<feature type="domain" description="Glycosyltransferase 2-like" evidence="1">
    <location>
        <begin position="15"/>
        <end position="147"/>
    </location>
</feature>
<dbReference type="PANTHER" id="PTHR43685:SF2">
    <property type="entry name" value="GLYCOSYLTRANSFERASE 2-LIKE DOMAIN-CONTAINING PROTEIN"/>
    <property type="match status" value="1"/>
</dbReference>
<gene>
    <name evidence="2" type="ORF">ACFOOR_01635</name>
</gene>
<dbReference type="InterPro" id="IPR001173">
    <property type="entry name" value="Glyco_trans_2-like"/>
</dbReference>
<dbReference type="InterPro" id="IPR050834">
    <property type="entry name" value="Glycosyltransf_2"/>
</dbReference>
<dbReference type="PANTHER" id="PTHR43685">
    <property type="entry name" value="GLYCOSYLTRANSFERASE"/>
    <property type="match status" value="1"/>
</dbReference>
<name>A0ABV6ZTP1_9PROT</name>
<dbReference type="Proteomes" id="UP001595379">
    <property type="component" value="Unassembled WGS sequence"/>
</dbReference>
<comment type="caution">
    <text evidence="2">The sequence shown here is derived from an EMBL/GenBank/DDBJ whole genome shotgun (WGS) entry which is preliminary data.</text>
</comment>
<dbReference type="InterPro" id="IPR029044">
    <property type="entry name" value="Nucleotide-diphossugar_trans"/>
</dbReference>
<keyword evidence="3" id="KW-1185">Reference proteome</keyword>
<dbReference type="RefSeq" id="WP_343163491.1">
    <property type="nucleotide sequence ID" value="NZ_JBHRSV010000001.1"/>
</dbReference>